<protein>
    <submittedName>
        <fullName evidence="2">DNA-damage-inducible transcript 4</fullName>
    </submittedName>
</protein>
<organism evidence="2">
    <name type="scientific">Iconisemion striatum</name>
    <dbReference type="NCBI Taxonomy" id="60296"/>
    <lineage>
        <taxon>Eukaryota</taxon>
        <taxon>Metazoa</taxon>
        <taxon>Chordata</taxon>
        <taxon>Craniata</taxon>
        <taxon>Vertebrata</taxon>
        <taxon>Euteleostomi</taxon>
        <taxon>Actinopterygii</taxon>
        <taxon>Neopterygii</taxon>
        <taxon>Teleostei</taxon>
        <taxon>Neoteleostei</taxon>
        <taxon>Acanthomorphata</taxon>
        <taxon>Ovalentaria</taxon>
        <taxon>Atherinomorphae</taxon>
        <taxon>Cyprinodontiformes</taxon>
        <taxon>Nothobranchiidae</taxon>
        <taxon>Iconisemion</taxon>
    </lineage>
</organism>
<accession>A0A1A7XWQ8</accession>
<gene>
    <name evidence="2" type="primary">DDIT4</name>
</gene>
<sequence length="80" mass="8551">GCERALWAEGGPHRPVRGQRGPGIAFLCESNGSGSHSGPNLPCDPGAEDRVQWTVAKDSEALQKQQANFCHVDSTPQHSE</sequence>
<dbReference type="EMBL" id="HADX01000340">
    <property type="protein sequence ID" value="SBP22572.1"/>
    <property type="molecule type" value="Transcribed_RNA"/>
</dbReference>
<dbReference type="AlphaFoldDB" id="A0A1A7XWQ8"/>
<evidence type="ECO:0000313" key="2">
    <source>
        <dbReference type="EMBL" id="SBP22572.1"/>
    </source>
</evidence>
<reference evidence="2" key="1">
    <citation type="submission" date="2016-05" db="EMBL/GenBank/DDBJ databases">
        <authorList>
            <person name="Lavstsen T."/>
            <person name="Jespersen J.S."/>
        </authorList>
    </citation>
    <scope>NUCLEOTIDE SEQUENCE</scope>
    <source>
        <tissue evidence="2">Brain</tissue>
    </source>
</reference>
<feature type="non-terminal residue" evidence="2">
    <location>
        <position position="80"/>
    </location>
</feature>
<feature type="region of interest" description="Disordered" evidence="1">
    <location>
        <begin position="1"/>
        <end position="21"/>
    </location>
</feature>
<proteinExistence type="predicted"/>
<feature type="non-terminal residue" evidence="2">
    <location>
        <position position="1"/>
    </location>
</feature>
<reference evidence="2" key="2">
    <citation type="submission" date="2016-06" db="EMBL/GenBank/DDBJ databases">
        <title>The genome of a short-lived fish provides insights into sex chromosome evolution and the genetic control of aging.</title>
        <authorList>
            <person name="Reichwald K."/>
            <person name="Felder M."/>
            <person name="Petzold A."/>
            <person name="Koch P."/>
            <person name="Groth M."/>
            <person name="Platzer M."/>
        </authorList>
    </citation>
    <scope>NUCLEOTIDE SEQUENCE</scope>
    <source>
        <tissue evidence="2">Brain</tissue>
    </source>
</reference>
<name>A0A1A7XWQ8_9TELE</name>
<evidence type="ECO:0000256" key="1">
    <source>
        <dbReference type="SAM" id="MobiDB-lite"/>
    </source>
</evidence>